<dbReference type="RefSeq" id="WP_124937602.1">
    <property type="nucleotide sequence ID" value="NZ_RJVQ01000005.1"/>
</dbReference>
<sequence>MNLKQLETFVWIANLKSFRLAAEHLCTTQPAISTRISNLEKSLGAALFYRDNANITLTEKGQELLPFVENILAQTEELKFRADTNHAMSGLLRIGISETLVHTWMPEFLSLIHEEYPAVEVELIVDATVNLSKELLNRSIDIAILMGPITAPEVINIPISSYPLHWIVNPDLLIEDKSHPFSEWPIITYARNTLPFQDIYRHFKTERKSDVRYYTSSSLSAMIGLVESGVGIATLPREVIREQLTSNQLKELHLDWVPSPLQFTISYINQPARLLITKSVQLAKEIAEQQISI</sequence>
<comment type="caution">
    <text evidence="6">The sequence shown here is derived from an EMBL/GenBank/DDBJ whole genome shotgun (WGS) entry which is preliminary data.</text>
</comment>
<keyword evidence="3" id="KW-0238">DNA-binding</keyword>
<evidence type="ECO:0000313" key="7">
    <source>
        <dbReference type="Proteomes" id="UP000281112"/>
    </source>
</evidence>
<comment type="similarity">
    <text evidence="1">Belongs to the LysR transcriptional regulatory family.</text>
</comment>
<evidence type="ECO:0000256" key="3">
    <source>
        <dbReference type="ARBA" id="ARBA00023125"/>
    </source>
</evidence>
<dbReference type="InterPro" id="IPR005119">
    <property type="entry name" value="LysR_subst-bd"/>
</dbReference>
<dbReference type="Gene3D" id="1.10.10.10">
    <property type="entry name" value="Winged helix-like DNA-binding domain superfamily/Winged helix DNA-binding domain"/>
    <property type="match status" value="1"/>
</dbReference>
<dbReference type="GO" id="GO:0000976">
    <property type="term" value="F:transcription cis-regulatory region binding"/>
    <property type="evidence" value="ECO:0007669"/>
    <property type="project" value="TreeGrafter"/>
</dbReference>
<keyword evidence="7" id="KW-1185">Reference proteome</keyword>
<accession>A0A3N9TEE9</accession>
<feature type="domain" description="HTH lysR-type" evidence="5">
    <location>
        <begin position="1"/>
        <end position="58"/>
    </location>
</feature>
<protein>
    <submittedName>
        <fullName evidence="6">LysR family transcriptional regulator</fullName>
    </submittedName>
</protein>
<dbReference type="Pfam" id="PF03466">
    <property type="entry name" value="LysR_substrate"/>
    <property type="match status" value="1"/>
</dbReference>
<proteinExistence type="inferred from homology"/>
<dbReference type="InterPro" id="IPR036388">
    <property type="entry name" value="WH-like_DNA-bd_sf"/>
</dbReference>
<gene>
    <name evidence="6" type="ORF">EES38_12850</name>
</gene>
<evidence type="ECO:0000256" key="4">
    <source>
        <dbReference type="ARBA" id="ARBA00023163"/>
    </source>
</evidence>
<dbReference type="EMBL" id="RJVQ01000005">
    <property type="protein sequence ID" value="RQW62608.1"/>
    <property type="molecule type" value="Genomic_DNA"/>
</dbReference>
<dbReference type="FunFam" id="1.10.10.10:FF:000001">
    <property type="entry name" value="LysR family transcriptional regulator"/>
    <property type="match status" value="1"/>
</dbReference>
<dbReference type="SUPFAM" id="SSF53850">
    <property type="entry name" value="Periplasmic binding protein-like II"/>
    <property type="match status" value="1"/>
</dbReference>
<name>A0A3N9TEE9_9VIBR</name>
<reference evidence="6 7" key="1">
    <citation type="submission" date="2018-11" db="EMBL/GenBank/DDBJ databases">
        <title>Vibrio LJC006 sp. nov., isolated from seawater during the bloom of the enteromorpha.</title>
        <authorList>
            <person name="Liang J."/>
        </authorList>
    </citation>
    <scope>NUCLEOTIDE SEQUENCE [LARGE SCALE GENOMIC DNA]</scope>
    <source>
        <strain evidence="6 7">LJC006</strain>
    </source>
</reference>
<keyword evidence="4" id="KW-0804">Transcription</keyword>
<dbReference type="Pfam" id="PF00126">
    <property type="entry name" value="HTH_1"/>
    <property type="match status" value="1"/>
</dbReference>
<dbReference type="CDD" id="cd05466">
    <property type="entry name" value="PBP2_LTTR_substrate"/>
    <property type="match status" value="1"/>
</dbReference>
<dbReference type="InterPro" id="IPR000847">
    <property type="entry name" value="LysR_HTH_N"/>
</dbReference>
<dbReference type="PROSITE" id="PS50931">
    <property type="entry name" value="HTH_LYSR"/>
    <property type="match status" value="1"/>
</dbReference>
<dbReference type="PANTHER" id="PTHR30126">
    <property type="entry name" value="HTH-TYPE TRANSCRIPTIONAL REGULATOR"/>
    <property type="match status" value="1"/>
</dbReference>
<evidence type="ECO:0000256" key="2">
    <source>
        <dbReference type="ARBA" id="ARBA00023015"/>
    </source>
</evidence>
<organism evidence="6 7">
    <name type="scientific">Vibrio viridaestus</name>
    <dbReference type="NCBI Taxonomy" id="2487322"/>
    <lineage>
        <taxon>Bacteria</taxon>
        <taxon>Pseudomonadati</taxon>
        <taxon>Pseudomonadota</taxon>
        <taxon>Gammaproteobacteria</taxon>
        <taxon>Vibrionales</taxon>
        <taxon>Vibrionaceae</taxon>
        <taxon>Vibrio</taxon>
    </lineage>
</organism>
<dbReference type="Gene3D" id="3.40.190.10">
    <property type="entry name" value="Periplasmic binding protein-like II"/>
    <property type="match status" value="2"/>
</dbReference>
<dbReference type="AlphaFoldDB" id="A0A3N9TEE9"/>
<evidence type="ECO:0000259" key="5">
    <source>
        <dbReference type="PROSITE" id="PS50931"/>
    </source>
</evidence>
<dbReference type="SUPFAM" id="SSF46785">
    <property type="entry name" value="Winged helix' DNA-binding domain"/>
    <property type="match status" value="1"/>
</dbReference>
<dbReference type="Proteomes" id="UP000281112">
    <property type="component" value="Unassembled WGS sequence"/>
</dbReference>
<dbReference type="InterPro" id="IPR036390">
    <property type="entry name" value="WH_DNA-bd_sf"/>
</dbReference>
<dbReference type="PRINTS" id="PR00039">
    <property type="entry name" value="HTHLYSR"/>
</dbReference>
<dbReference type="GO" id="GO:0003700">
    <property type="term" value="F:DNA-binding transcription factor activity"/>
    <property type="evidence" value="ECO:0007669"/>
    <property type="project" value="InterPro"/>
</dbReference>
<keyword evidence="2" id="KW-0805">Transcription regulation</keyword>
<dbReference type="OrthoDB" id="9786526at2"/>
<dbReference type="PANTHER" id="PTHR30126:SF77">
    <property type="entry name" value="TRANSCRIPTIONAL REGULATORY PROTEIN"/>
    <property type="match status" value="1"/>
</dbReference>
<evidence type="ECO:0000256" key="1">
    <source>
        <dbReference type="ARBA" id="ARBA00009437"/>
    </source>
</evidence>
<evidence type="ECO:0000313" key="6">
    <source>
        <dbReference type="EMBL" id="RQW62608.1"/>
    </source>
</evidence>